<dbReference type="InterPro" id="IPR012337">
    <property type="entry name" value="RNaseH-like_sf"/>
</dbReference>
<evidence type="ECO:0000313" key="2">
    <source>
        <dbReference type="EMBL" id="OEJ29159.1"/>
    </source>
</evidence>
<proteinExistence type="predicted"/>
<dbReference type="Proteomes" id="UP000095759">
    <property type="component" value="Unassembled WGS sequence"/>
</dbReference>
<evidence type="ECO:0000259" key="1">
    <source>
        <dbReference type="Pfam" id="PF13546"/>
    </source>
</evidence>
<dbReference type="InterPro" id="IPR039365">
    <property type="entry name" value="IS701-like"/>
</dbReference>
<dbReference type="SUPFAM" id="SSF53098">
    <property type="entry name" value="Ribonuclease H-like"/>
    <property type="match status" value="1"/>
</dbReference>
<dbReference type="PANTHER" id="PTHR33627:SF1">
    <property type="entry name" value="TRANSPOSASE"/>
    <property type="match status" value="1"/>
</dbReference>
<dbReference type="Pfam" id="PF13546">
    <property type="entry name" value="DDE_5"/>
    <property type="match status" value="1"/>
</dbReference>
<name>A0A1E5PHZ4_9ACTN</name>
<accession>A0A1E5PHZ4</accession>
<dbReference type="NCBIfam" id="NF033540">
    <property type="entry name" value="transpos_IS701"/>
    <property type="match status" value="1"/>
</dbReference>
<dbReference type="STRING" id="285458.BGM19_34815"/>
<dbReference type="PANTHER" id="PTHR33627">
    <property type="entry name" value="TRANSPOSASE"/>
    <property type="match status" value="1"/>
</dbReference>
<protein>
    <submittedName>
        <fullName evidence="2">Transposase</fullName>
    </submittedName>
</protein>
<feature type="domain" description="Transposase IS701-like DDE" evidence="1">
    <location>
        <begin position="5"/>
        <end position="118"/>
    </location>
</feature>
<gene>
    <name evidence="2" type="ORF">AS594_02020</name>
</gene>
<dbReference type="EMBL" id="MEHJ01000001">
    <property type="protein sequence ID" value="OEJ29159.1"/>
    <property type="molecule type" value="Genomic_DNA"/>
</dbReference>
<dbReference type="AlphaFoldDB" id="A0A1E5PHZ4"/>
<organism evidence="2 3">
    <name type="scientific">Streptomyces agglomeratus</name>
    <dbReference type="NCBI Taxonomy" id="285458"/>
    <lineage>
        <taxon>Bacteria</taxon>
        <taxon>Bacillati</taxon>
        <taxon>Actinomycetota</taxon>
        <taxon>Actinomycetes</taxon>
        <taxon>Kitasatosporales</taxon>
        <taxon>Streptomycetaceae</taxon>
        <taxon>Streptomyces</taxon>
    </lineage>
</organism>
<keyword evidence="3" id="KW-1185">Reference proteome</keyword>
<dbReference type="InterPro" id="IPR038721">
    <property type="entry name" value="IS701-like_DDE_dom"/>
</dbReference>
<sequence>MEIRAPGRTENCQIGVFAAYATSRGHTLVDRELYLPRSWTDDRERCRAARVPDDRVFATKGELARAIILRALASPLPIGWVTADSAYGQDSHFRRFLEDHQVSYVVAVPKSQQVHGPRIDHLIGQAPPEAWQRLSAGSGAKGERFYDWAAARLPAVWEFDGDELTRQRWMLARRSIAKPDEIAYYLASAPLEATVADLVRIAGCRWKVEECFQSAKNECGLDQYEVRRYVGWYRHITLAMLAHAFLAVLASQEREKGALSGTHPTSWTSHRLRFDVCWQLDPATVLRTATTR</sequence>
<evidence type="ECO:0000313" key="3">
    <source>
        <dbReference type="Proteomes" id="UP000095759"/>
    </source>
</evidence>
<comment type="caution">
    <text evidence="2">The sequence shown here is derived from an EMBL/GenBank/DDBJ whole genome shotgun (WGS) entry which is preliminary data.</text>
</comment>
<reference evidence="2 3" key="1">
    <citation type="submission" date="2016-08" db="EMBL/GenBank/DDBJ databases">
        <title>Complete genome sequence of Streptomyces agglomeratus strain 6-3-2, a novel anti-MRSA actinomycete isolated from Wuli of Tebit, China.</title>
        <authorList>
            <person name="Chen X."/>
        </authorList>
    </citation>
    <scope>NUCLEOTIDE SEQUENCE [LARGE SCALE GENOMIC DNA]</scope>
    <source>
        <strain evidence="2 3">6-3-2</strain>
    </source>
</reference>